<dbReference type="SUPFAM" id="SSF52058">
    <property type="entry name" value="L domain-like"/>
    <property type="match status" value="1"/>
</dbReference>
<keyword evidence="3" id="KW-0677">Repeat</keyword>
<dbReference type="InterPro" id="IPR013210">
    <property type="entry name" value="LRR_N_plant-typ"/>
</dbReference>
<keyword evidence="6" id="KW-1185">Reference proteome</keyword>
<organism evidence="6 7">
    <name type="scientific">Abrus precatorius</name>
    <name type="common">Indian licorice</name>
    <name type="synonym">Glycine abrus</name>
    <dbReference type="NCBI Taxonomy" id="3816"/>
    <lineage>
        <taxon>Eukaryota</taxon>
        <taxon>Viridiplantae</taxon>
        <taxon>Streptophyta</taxon>
        <taxon>Embryophyta</taxon>
        <taxon>Tracheophyta</taxon>
        <taxon>Spermatophyta</taxon>
        <taxon>Magnoliopsida</taxon>
        <taxon>eudicotyledons</taxon>
        <taxon>Gunneridae</taxon>
        <taxon>Pentapetalae</taxon>
        <taxon>rosids</taxon>
        <taxon>fabids</taxon>
        <taxon>Fabales</taxon>
        <taxon>Fabaceae</taxon>
        <taxon>Papilionoideae</taxon>
        <taxon>50 kb inversion clade</taxon>
        <taxon>NPAAA clade</taxon>
        <taxon>indigoferoid/millettioid clade</taxon>
        <taxon>Abreae</taxon>
        <taxon>Abrus</taxon>
    </lineage>
</organism>
<dbReference type="Pfam" id="PF00560">
    <property type="entry name" value="LRR_1"/>
    <property type="match status" value="2"/>
</dbReference>
<name>A0A8B8M8I3_ABRPR</name>
<dbReference type="Pfam" id="PF08263">
    <property type="entry name" value="LRRNT_2"/>
    <property type="match status" value="1"/>
</dbReference>
<feature type="chain" id="PRO_5034289539" evidence="4">
    <location>
        <begin position="25"/>
        <end position="306"/>
    </location>
</feature>
<dbReference type="InterPro" id="IPR053211">
    <property type="entry name" value="DNA_repair-toleration"/>
</dbReference>
<dbReference type="AlphaFoldDB" id="A0A8B8M8I3"/>
<protein>
    <submittedName>
        <fullName evidence="7">Polygalacturonase inhibitor 1-like</fullName>
    </submittedName>
</protein>
<keyword evidence="2 4" id="KW-0732">Signal</keyword>
<reference evidence="6" key="1">
    <citation type="journal article" date="2019" name="Toxins">
        <title>Detection of Abrin-Like and Prepropulchellin-Like Toxin Genes and Transcripts Using Whole Genome Sequencing and Full-Length Transcript Sequencing of Abrus precatorius.</title>
        <authorList>
            <person name="Hovde B.T."/>
            <person name="Daligault H.E."/>
            <person name="Hanschen E.R."/>
            <person name="Kunde Y.A."/>
            <person name="Johnson M.B."/>
            <person name="Starkenburg S.R."/>
            <person name="Johnson S.L."/>
        </authorList>
    </citation>
    <scope>NUCLEOTIDE SEQUENCE [LARGE SCALE GENOMIC DNA]</scope>
</reference>
<feature type="domain" description="Leucine-rich repeat-containing N-terminal plant-type" evidence="5">
    <location>
        <begin position="28"/>
        <end position="67"/>
    </location>
</feature>
<dbReference type="RefSeq" id="XP_027364343.1">
    <property type="nucleotide sequence ID" value="XM_027508542.1"/>
</dbReference>
<accession>A0A8B8M8I3</accession>
<dbReference type="InterPro" id="IPR001611">
    <property type="entry name" value="Leu-rich_rpt"/>
</dbReference>
<reference evidence="7" key="2">
    <citation type="submission" date="2025-08" db="UniProtKB">
        <authorList>
            <consortium name="RefSeq"/>
        </authorList>
    </citation>
    <scope>IDENTIFICATION</scope>
    <source>
        <tissue evidence="7">Young leaves</tissue>
    </source>
</reference>
<dbReference type="GeneID" id="113871445"/>
<sequence>MSKAITPILLLLLTLLSHTTPSLSERCHPEDKKALLQIKEELNNPTLLSSWKPDADCCHLSWYGVGCYPDHNRVGSLIISHSDDIVAQFPPSVGNLPYLETLYISSFPYLTGPIPQSVSKLTNLKFVTISLTNVSGPVPNFWPSSKGLVNLDLAFNSLSGTLPPSLNKFENLSAIYLNDNKLTGPIPLSLARLNSSLFDFSNNRFEGDASMLFGSNKATASIDLSRNMFSFDLGKVELSKTMTSLYVNNNQIYGNLPVGIENIFSLNVSYNRLCGEIPKGGNMKRFHVSTFFHNKCLCGSPLPPCK</sequence>
<dbReference type="PANTHER" id="PTHR48060">
    <property type="entry name" value="DNA DAMAGE-REPAIR/TOLERATION PROTEIN DRT100"/>
    <property type="match status" value="1"/>
</dbReference>
<evidence type="ECO:0000313" key="6">
    <source>
        <dbReference type="Proteomes" id="UP000694853"/>
    </source>
</evidence>
<feature type="signal peptide" evidence="4">
    <location>
        <begin position="1"/>
        <end position="24"/>
    </location>
</feature>
<gene>
    <name evidence="7" type="primary">LOC113871445</name>
</gene>
<dbReference type="Gene3D" id="3.80.10.10">
    <property type="entry name" value="Ribonuclease Inhibitor"/>
    <property type="match status" value="1"/>
</dbReference>
<dbReference type="OrthoDB" id="676979at2759"/>
<evidence type="ECO:0000313" key="7">
    <source>
        <dbReference type="RefSeq" id="XP_027364343.1"/>
    </source>
</evidence>
<dbReference type="Proteomes" id="UP000694853">
    <property type="component" value="Unplaced"/>
</dbReference>
<dbReference type="PANTHER" id="PTHR48060:SF21">
    <property type="entry name" value="L DOMAIN-LIKE PROTEIN"/>
    <property type="match status" value="1"/>
</dbReference>
<dbReference type="InterPro" id="IPR032675">
    <property type="entry name" value="LRR_dom_sf"/>
</dbReference>
<dbReference type="KEGG" id="aprc:113871445"/>
<keyword evidence="1" id="KW-0433">Leucine-rich repeat</keyword>
<evidence type="ECO:0000259" key="5">
    <source>
        <dbReference type="Pfam" id="PF08263"/>
    </source>
</evidence>
<proteinExistence type="predicted"/>
<evidence type="ECO:0000256" key="4">
    <source>
        <dbReference type="SAM" id="SignalP"/>
    </source>
</evidence>
<evidence type="ECO:0000256" key="2">
    <source>
        <dbReference type="ARBA" id="ARBA00022729"/>
    </source>
</evidence>
<evidence type="ECO:0000256" key="3">
    <source>
        <dbReference type="ARBA" id="ARBA00022737"/>
    </source>
</evidence>
<evidence type="ECO:0000256" key="1">
    <source>
        <dbReference type="ARBA" id="ARBA00022614"/>
    </source>
</evidence>